<reference evidence="3" key="2">
    <citation type="submission" date="2020-10" db="UniProtKB">
        <authorList>
            <consortium name="WormBaseParasite"/>
        </authorList>
    </citation>
    <scope>IDENTIFICATION</scope>
</reference>
<feature type="compositionally biased region" description="Polar residues" evidence="1">
    <location>
        <begin position="100"/>
        <end position="110"/>
    </location>
</feature>
<dbReference type="Proteomes" id="UP000492821">
    <property type="component" value="Unassembled WGS sequence"/>
</dbReference>
<accession>A0A7E4ZS09</accession>
<proteinExistence type="predicted"/>
<keyword evidence="2" id="KW-1185">Reference proteome</keyword>
<dbReference type="AlphaFoldDB" id="A0A7E4ZS09"/>
<evidence type="ECO:0000313" key="3">
    <source>
        <dbReference type="WBParaSite" id="Pan_g14043.t1"/>
    </source>
</evidence>
<evidence type="ECO:0000256" key="1">
    <source>
        <dbReference type="SAM" id="MobiDB-lite"/>
    </source>
</evidence>
<reference evidence="2" key="1">
    <citation type="journal article" date="2013" name="Genetics">
        <title>The draft genome and transcriptome of Panagrellus redivivus are shaped by the harsh demands of a free-living lifestyle.</title>
        <authorList>
            <person name="Srinivasan J."/>
            <person name="Dillman A.R."/>
            <person name="Macchietto M.G."/>
            <person name="Heikkinen L."/>
            <person name="Lakso M."/>
            <person name="Fracchia K.M."/>
            <person name="Antoshechkin I."/>
            <person name="Mortazavi A."/>
            <person name="Wong G."/>
            <person name="Sternberg P.W."/>
        </authorList>
    </citation>
    <scope>NUCLEOTIDE SEQUENCE [LARGE SCALE GENOMIC DNA]</scope>
    <source>
        <strain evidence="2">MT8872</strain>
    </source>
</reference>
<evidence type="ECO:0000313" key="2">
    <source>
        <dbReference type="Proteomes" id="UP000492821"/>
    </source>
</evidence>
<dbReference type="WBParaSite" id="Pan_g14043.t1">
    <property type="protein sequence ID" value="Pan_g14043.t1"/>
    <property type="gene ID" value="Pan_g14043"/>
</dbReference>
<feature type="region of interest" description="Disordered" evidence="1">
    <location>
        <begin position="99"/>
        <end position="126"/>
    </location>
</feature>
<name>A0A7E4ZS09_PANRE</name>
<organism evidence="2 3">
    <name type="scientific">Panagrellus redivivus</name>
    <name type="common">Microworm</name>
    <dbReference type="NCBI Taxonomy" id="6233"/>
    <lineage>
        <taxon>Eukaryota</taxon>
        <taxon>Metazoa</taxon>
        <taxon>Ecdysozoa</taxon>
        <taxon>Nematoda</taxon>
        <taxon>Chromadorea</taxon>
        <taxon>Rhabditida</taxon>
        <taxon>Tylenchina</taxon>
        <taxon>Panagrolaimomorpha</taxon>
        <taxon>Panagrolaimoidea</taxon>
        <taxon>Panagrolaimidae</taxon>
        <taxon>Panagrellus</taxon>
    </lineage>
</organism>
<sequence>MSPPITLKEAKEAERRARKHNLEVASAELDDINDCLEDMQPNVKSVCAEVVRLQAAARAEQRKRAREAAAAKAADKARVEKTIASHHVNMRVRGQHAKTFGNSSSKSVQNHAVVPRRTTAVPKKRKMQNLVPLVLETFPEDCNEKPGSSKQ</sequence>
<protein>
    <submittedName>
        <fullName evidence="3">Uncharacterized protein</fullName>
    </submittedName>
</protein>